<feature type="chain" id="PRO_5034995001" evidence="1">
    <location>
        <begin position="22"/>
        <end position="292"/>
    </location>
</feature>
<sequence>MFTTNLLSFTALLALSTHTLANGIPVVVSPGLNVSSNPNVTAHIPSCTNLTNNAPSPYCYTKLQETAYLTNWNLTSPEICAPDELWSTCFLRSVYGKPGPKCTTLTNDTKTCEQYNCTSLSLSTALCPEPKAANGTKDATAQAAEEWYGAWNLYALQHHIATWSAALSANTSVKAILAAVNPRVPNTATTLLTTLVSKHGLGTATNADAALVKLLEVPTGRPEPAYGNARVRGESSTLTAAQWQLALRMRLGQVLDLAMGRFGDFLGAVKGGAYSARGLASVGNLTRSLEDD</sequence>
<proteinExistence type="predicted"/>
<accession>A0A8H3I449</accession>
<gene>
    <name evidence="2" type="ORF">ALECFALPRED_009520</name>
</gene>
<evidence type="ECO:0000313" key="2">
    <source>
        <dbReference type="EMBL" id="CAF9914302.1"/>
    </source>
</evidence>
<reference evidence="2" key="1">
    <citation type="submission" date="2021-03" db="EMBL/GenBank/DDBJ databases">
        <authorList>
            <person name="Tagirdzhanova G."/>
        </authorList>
    </citation>
    <scope>NUCLEOTIDE SEQUENCE</scope>
</reference>
<evidence type="ECO:0000313" key="3">
    <source>
        <dbReference type="Proteomes" id="UP000664203"/>
    </source>
</evidence>
<dbReference type="EMBL" id="CAJPDR010000072">
    <property type="protein sequence ID" value="CAF9914302.1"/>
    <property type="molecule type" value="Genomic_DNA"/>
</dbReference>
<organism evidence="2 3">
    <name type="scientific">Alectoria fallacina</name>
    <dbReference type="NCBI Taxonomy" id="1903189"/>
    <lineage>
        <taxon>Eukaryota</taxon>
        <taxon>Fungi</taxon>
        <taxon>Dikarya</taxon>
        <taxon>Ascomycota</taxon>
        <taxon>Pezizomycotina</taxon>
        <taxon>Lecanoromycetes</taxon>
        <taxon>OSLEUM clade</taxon>
        <taxon>Lecanoromycetidae</taxon>
        <taxon>Lecanorales</taxon>
        <taxon>Lecanorineae</taxon>
        <taxon>Parmeliaceae</taxon>
        <taxon>Alectoria</taxon>
    </lineage>
</organism>
<evidence type="ECO:0000256" key="1">
    <source>
        <dbReference type="SAM" id="SignalP"/>
    </source>
</evidence>
<feature type="signal peptide" evidence="1">
    <location>
        <begin position="1"/>
        <end position="21"/>
    </location>
</feature>
<name>A0A8H3I449_9LECA</name>
<keyword evidence="1" id="KW-0732">Signal</keyword>
<protein>
    <submittedName>
        <fullName evidence="2">Uncharacterized protein</fullName>
    </submittedName>
</protein>
<dbReference type="Proteomes" id="UP000664203">
    <property type="component" value="Unassembled WGS sequence"/>
</dbReference>
<dbReference type="AlphaFoldDB" id="A0A8H3I449"/>
<dbReference type="OrthoDB" id="5321172at2759"/>
<keyword evidence="3" id="KW-1185">Reference proteome</keyword>
<comment type="caution">
    <text evidence="2">The sequence shown here is derived from an EMBL/GenBank/DDBJ whole genome shotgun (WGS) entry which is preliminary data.</text>
</comment>